<feature type="transmembrane region" description="Helical" evidence="1">
    <location>
        <begin position="375"/>
        <end position="392"/>
    </location>
</feature>
<dbReference type="SUPFAM" id="SSF52266">
    <property type="entry name" value="SGNH hydrolase"/>
    <property type="match status" value="1"/>
</dbReference>
<feature type="transmembrane region" description="Helical" evidence="1">
    <location>
        <begin position="20"/>
        <end position="37"/>
    </location>
</feature>
<keyword evidence="5" id="KW-1185">Reference proteome</keyword>
<dbReference type="InterPro" id="IPR002656">
    <property type="entry name" value="Acyl_transf_3_dom"/>
</dbReference>
<evidence type="ECO:0000313" key="4">
    <source>
        <dbReference type="EMBL" id="MEB4591044.1"/>
    </source>
</evidence>
<name>A0ABU6CW85_9GAMM</name>
<feature type="transmembrane region" description="Helical" evidence="1">
    <location>
        <begin position="43"/>
        <end position="61"/>
    </location>
</feature>
<feature type="transmembrane region" description="Helical" evidence="1">
    <location>
        <begin position="342"/>
        <end position="363"/>
    </location>
</feature>
<reference evidence="5" key="1">
    <citation type="submission" date="2023-07" db="EMBL/GenBank/DDBJ databases">
        <title>The carbon used by Thiothrix.</title>
        <authorList>
            <person name="Chen L."/>
        </authorList>
    </citation>
    <scope>NUCLEOTIDE SEQUENCE [LARGE SCALE GENOMIC DNA]</scope>
</reference>
<feature type="transmembrane region" description="Helical" evidence="1">
    <location>
        <begin position="144"/>
        <end position="165"/>
    </location>
</feature>
<dbReference type="InterPro" id="IPR043968">
    <property type="entry name" value="SGNH"/>
</dbReference>
<dbReference type="PANTHER" id="PTHR23028">
    <property type="entry name" value="ACETYLTRANSFERASE"/>
    <property type="match status" value="1"/>
</dbReference>
<reference evidence="4 5" key="2">
    <citation type="submission" date="2024-01" db="EMBL/GenBank/DDBJ databases">
        <authorList>
            <person name="Xie X."/>
        </authorList>
    </citation>
    <scope>NUCLEOTIDE SEQUENCE [LARGE SCALE GENOMIC DNA]</scope>
    <source>
        <strain evidence="4">SCUT-1</strain>
    </source>
</reference>
<sequence length="668" mass="76141">MKTITPHLSHPKYRPDIDGLRAIAILSVLTYHAFPLWLPGGFIGVDIFFVISGFLISTIIFENLEQGRFNFKEFYFRRIRRIFPALILVLFTTYAIGWFALFADEYKQLGNHIAAGAGFISNFILWNEVGYFDNSAETKPLLHLWSLGIEEQFYLIWPLLAWIIWKSKFNLLPITLLIFTGSLLLNINLTTQDPTSAFYLPQSRFWELLGGSLLAWITIHKNSICSVIEIKIDKLLGLVIYKQPSAADGKTLADILSFTGIALLAYGFYEIHKDLNFPGKWAMIPVIGAVLLISSGTDAWVNRTLLSNRILVWFGLISFPLYLWHWPLLSLARIIESEIPSITIRLSIIAISIILAWLTYQWVEKPIRFGKNHKSTIIALILSMTIMGYIGYNTYSRNGLTFRMAEKINPLNNFASSYRESCEQFTKIPFEDDWCNKGTSLEHTINTVMIGDSFANAYTPMLTAYSKNTHYKLSYIQFARGQCPALLDYGPEYCREMTNKVFEYIKSSPNIKTVILANAWPDYYNGKVGFHSLVTYEESAQSFKSSFEKTLNAYRSIGKKLVVMLSPPLGSNPKSCITREIQISDKKTCSLSTEAARSNDGNYRDYMLPLLNSLAIQAFDPFKYFCNDTECKITDHEKIFSIDGKHLSVFGSEYLESKGKNDLDAIFK</sequence>
<feature type="transmembrane region" description="Helical" evidence="1">
    <location>
        <begin position="251"/>
        <end position="269"/>
    </location>
</feature>
<keyword evidence="1" id="KW-1133">Transmembrane helix</keyword>
<evidence type="ECO:0000259" key="3">
    <source>
        <dbReference type="Pfam" id="PF19040"/>
    </source>
</evidence>
<dbReference type="Pfam" id="PF19040">
    <property type="entry name" value="SGNH"/>
    <property type="match status" value="1"/>
</dbReference>
<dbReference type="Pfam" id="PF01757">
    <property type="entry name" value="Acyl_transf_3"/>
    <property type="match status" value="1"/>
</dbReference>
<feature type="transmembrane region" description="Helical" evidence="1">
    <location>
        <begin position="82"/>
        <end position="101"/>
    </location>
</feature>
<feature type="transmembrane region" description="Helical" evidence="1">
    <location>
        <begin position="281"/>
        <end position="301"/>
    </location>
</feature>
<feature type="transmembrane region" description="Helical" evidence="1">
    <location>
        <begin position="171"/>
        <end position="189"/>
    </location>
</feature>
<gene>
    <name evidence="4" type="ORF">VSS37_08655</name>
</gene>
<dbReference type="PANTHER" id="PTHR23028:SF53">
    <property type="entry name" value="ACYL_TRANSF_3 DOMAIN-CONTAINING PROTEIN"/>
    <property type="match status" value="1"/>
</dbReference>
<keyword evidence="4" id="KW-0808">Transferase</keyword>
<evidence type="ECO:0000256" key="1">
    <source>
        <dbReference type="SAM" id="Phobius"/>
    </source>
</evidence>
<protein>
    <submittedName>
        <fullName evidence="4">Acyltransferase family protein</fullName>
        <ecNumber evidence="4">2.3.1.-</ecNumber>
    </submittedName>
</protein>
<feature type="transmembrane region" description="Helical" evidence="1">
    <location>
        <begin position="310"/>
        <end position="330"/>
    </location>
</feature>
<keyword evidence="1" id="KW-0472">Membrane</keyword>
<proteinExistence type="predicted"/>
<dbReference type="InterPro" id="IPR050879">
    <property type="entry name" value="Acyltransferase_3"/>
</dbReference>
<comment type="caution">
    <text evidence="4">The sequence shown here is derived from an EMBL/GenBank/DDBJ whole genome shotgun (WGS) entry which is preliminary data.</text>
</comment>
<dbReference type="Proteomes" id="UP001308005">
    <property type="component" value="Unassembled WGS sequence"/>
</dbReference>
<evidence type="ECO:0000259" key="2">
    <source>
        <dbReference type="Pfam" id="PF01757"/>
    </source>
</evidence>
<keyword evidence="1" id="KW-0812">Transmembrane</keyword>
<dbReference type="EMBL" id="JAYMYJ010000086">
    <property type="protein sequence ID" value="MEB4591044.1"/>
    <property type="molecule type" value="Genomic_DNA"/>
</dbReference>
<feature type="domain" description="SGNH" evidence="3">
    <location>
        <begin position="422"/>
        <end position="656"/>
    </location>
</feature>
<dbReference type="RefSeq" id="WP_324694433.1">
    <property type="nucleotide sequence ID" value="NZ_JAYMYJ010000086.1"/>
</dbReference>
<accession>A0ABU6CW85</accession>
<dbReference type="EC" id="2.3.1.-" evidence="4"/>
<keyword evidence="4" id="KW-0012">Acyltransferase</keyword>
<dbReference type="GO" id="GO:0016746">
    <property type="term" value="F:acyltransferase activity"/>
    <property type="evidence" value="ECO:0007669"/>
    <property type="project" value="UniProtKB-KW"/>
</dbReference>
<evidence type="ECO:0000313" key="5">
    <source>
        <dbReference type="Proteomes" id="UP001308005"/>
    </source>
</evidence>
<organism evidence="4 5">
    <name type="scientific">Candidatus Thiothrix phosphatis</name>
    <dbReference type="NCBI Taxonomy" id="3112415"/>
    <lineage>
        <taxon>Bacteria</taxon>
        <taxon>Pseudomonadati</taxon>
        <taxon>Pseudomonadota</taxon>
        <taxon>Gammaproteobacteria</taxon>
        <taxon>Thiotrichales</taxon>
        <taxon>Thiotrichaceae</taxon>
        <taxon>Thiothrix</taxon>
    </lineage>
</organism>
<feature type="domain" description="Acyltransferase 3" evidence="2">
    <location>
        <begin position="16"/>
        <end position="360"/>
    </location>
</feature>